<name>A0A8S1D9E2_9INSE</name>
<comment type="caution">
    <text evidence="2">The sequence shown here is derived from an EMBL/GenBank/DDBJ whole genome shotgun (WGS) entry which is preliminary data.</text>
</comment>
<keyword evidence="3" id="KW-1185">Reference proteome</keyword>
<feature type="region of interest" description="Disordered" evidence="1">
    <location>
        <begin position="145"/>
        <end position="185"/>
    </location>
</feature>
<evidence type="ECO:0000313" key="3">
    <source>
        <dbReference type="Proteomes" id="UP000494165"/>
    </source>
</evidence>
<gene>
    <name evidence="2" type="ORF">CLODIP_2_CD12393</name>
</gene>
<evidence type="ECO:0000256" key="1">
    <source>
        <dbReference type="SAM" id="MobiDB-lite"/>
    </source>
</evidence>
<protein>
    <submittedName>
        <fullName evidence="2">Uncharacterized protein</fullName>
    </submittedName>
</protein>
<feature type="region of interest" description="Disordered" evidence="1">
    <location>
        <begin position="281"/>
        <end position="311"/>
    </location>
</feature>
<feature type="region of interest" description="Disordered" evidence="1">
    <location>
        <begin position="221"/>
        <end position="245"/>
    </location>
</feature>
<feature type="compositionally biased region" description="Low complexity" evidence="1">
    <location>
        <begin position="293"/>
        <end position="303"/>
    </location>
</feature>
<dbReference type="AlphaFoldDB" id="A0A8S1D9E2"/>
<sequence>MTKTVGLGFVAGQTSPPILGLPRRPILISRRRCKQGATATRSGGLVAEGLFGVVAPGASVADEPGHKHAISGLCKSCLRELLEPLPLEAVTDSRRTAAPRSSFSEQGRHAEFRAAAINSSLTDHRTPHHTSTDEPEAAAAWELEEQTGSQGREGGAHAQGEGQKRGRVAAAEGKPPGQANVATCPGLSQQRRNLFEALMLIEAAEQLLRLGEYSDGITARKPSLEAARSSRSPSDTPLGDRPRPSEVQTFAQEEMSVAVGWYAHARSQPVGSNHLAARAENLRLRDSSRQSKRLLSPLPLPMRRPSRASTT</sequence>
<dbReference type="Proteomes" id="UP000494165">
    <property type="component" value="Unassembled WGS sequence"/>
</dbReference>
<dbReference type="EMBL" id="CADEPI010000140">
    <property type="protein sequence ID" value="CAB3377198.1"/>
    <property type="molecule type" value="Genomic_DNA"/>
</dbReference>
<reference evidence="2 3" key="1">
    <citation type="submission" date="2020-04" db="EMBL/GenBank/DDBJ databases">
        <authorList>
            <person name="Alioto T."/>
            <person name="Alioto T."/>
            <person name="Gomez Garrido J."/>
        </authorList>
    </citation>
    <scope>NUCLEOTIDE SEQUENCE [LARGE SCALE GENOMIC DNA]</scope>
</reference>
<proteinExistence type="predicted"/>
<accession>A0A8S1D9E2</accession>
<evidence type="ECO:0000313" key="2">
    <source>
        <dbReference type="EMBL" id="CAB3377198.1"/>
    </source>
</evidence>
<organism evidence="2 3">
    <name type="scientific">Cloeon dipterum</name>
    <dbReference type="NCBI Taxonomy" id="197152"/>
    <lineage>
        <taxon>Eukaryota</taxon>
        <taxon>Metazoa</taxon>
        <taxon>Ecdysozoa</taxon>
        <taxon>Arthropoda</taxon>
        <taxon>Hexapoda</taxon>
        <taxon>Insecta</taxon>
        <taxon>Pterygota</taxon>
        <taxon>Palaeoptera</taxon>
        <taxon>Ephemeroptera</taxon>
        <taxon>Pisciforma</taxon>
        <taxon>Baetidae</taxon>
        <taxon>Cloeon</taxon>
    </lineage>
</organism>